<feature type="transmembrane region" description="Helical" evidence="1">
    <location>
        <begin position="227"/>
        <end position="252"/>
    </location>
</feature>
<dbReference type="Pfam" id="PF19054">
    <property type="entry name" value="DUF5753"/>
    <property type="match status" value="1"/>
</dbReference>
<keyword evidence="4" id="KW-1185">Reference proteome</keyword>
<dbReference type="PROSITE" id="PS50943">
    <property type="entry name" value="HTH_CROC1"/>
    <property type="match status" value="1"/>
</dbReference>
<evidence type="ECO:0000259" key="2">
    <source>
        <dbReference type="PROSITE" id="PS50943"/>
    </source>
</evidence>
<keyword evidence="1" id="KW-0812">Transmembrane</keyword>
<dbReference type="InterPro" id="IPR010982">
    <property type="entry name" value="Lambda_DNA-bd_dom_sf"/>
</dbReference>
<dbReference type="RefSeq" id="WP_123200605.1">
    <property type="nucleotide sequence ID" value="NZ_RJMB01000005.1"/>
</dbReference>
<dbReference type="Gene3D" id="1.10.260.40">
    <property type="entry name" value="lambda repressor-like DNA-binding domains"/>
    <property type="match status" value="1"/>
</dbReference>
<comment type="caution">
    <text evidence="3">The sequence shown here is derived from an EMBL/GenBank/DDBJ whole genome shotgun (WGS) entry which is preliminary data.</text>
</comment>
<dbReference type="Proteomes" id="UP000269198">
    <property type="component" value="Unassembled WGS sequence"/>
</dbReference>
<dbReference type="SMART" id="SM00530">
    <property type="entry name" value="HTH_XRE"/>
    <property type="match status" value="1"/>
</dbReference>
<dbReference type="SUPFAM" id="SSF47413">
    <property type="entry name" value="lambda repressor-like DNA-binding domains"/>
    <property type="match status" value="1"/>
</dbReference>
<dbReference type="InterPro" id="IPR043917">
    <property type="entry name" value="DUF5753"/>
</dbReference>
<dbReference type="EMBL" id="RJMB01000005">
    <property type="protein sequence ID" value="RNL85826.1"/>
    <property type="molecule type" value="Genomic_DNA"/>
</dbReference>
<accession>A0A3N0EDB1</accession>
<dbReference type="AlphaFoldDB" id="A0A3N0EDB1"/>
<dbReference type="GO" id="GO:0003677">
    <property type="term" value="F:DNA binding"/>
    <property type="evidence" value="ECO:0007669"/>
    <property type="project" value="InterPro"/>
</dbReference>
<dbReference type="InterPro" id="IPR001387">
    <property type="entry name" value="Cro/C1-type_HTH"/>
</dbReference>
<dbReference type="CDD" id="cd00093">
    <property type="entry name" value="HTH_XRE"/>
    <property type="match status" value="1"/>
</dbReference>
<protein>
    <submittedName>
        <fullName evidence="3">XRE family transcriptional regulator</fullName>
    </submittedName>
</protein>
<organism evidence="3 4">
    <name type="scientific">Halostreptopolyspora alba</name>
    <dbReference type="NCBI Taxonomy" id="2487137"/>
    <lineage>
        <taxon>Bacteria</taxon>
        <taxon>Bacillati</taxon>
        <taxon>Actinomycetota</taxon>
        <taxon>Actinomycetes</taxon>
        <taxon>Streptosporangiales</taxon>
        <taxon>Nocardiopsidaceae</taxon>
        <taxon>Halostreptopolyspora</taxon>
    </lineage>
</organism>
<reference evidence="3 4" key="1">
    <citation type="submission" date="2018-11" db="EMBL/GenBank/DDBJ databases">
        <title>The genome draft of YIM 96095.</title>
        <authorList>
            <person name="Tang S.-K."/>
            <person name="Chunyu W.-X."/>
            <person name="Feng Y.-Z."/>
        </authorList>
    </citation>
    <scope>NUCLEOTIDE SEQUENCE [LARGE SCALE GENOMIC DNA]</scope>
    <source>
        <strain evidence="3 4">YIM 96095</strain>
    </source>
</reference>
<gene>
    <name evidence="3" type="ORF">EFW17_07680</name>
</gene>
<evidence type="ECO:0000256" key="1">
    <source>
        <dbReference type="SAM" id="Phobius"/>
    </source>
</evidence>
<name>A0A3N0EDB1_9ACTN</name>
<proteinExistence type="predicted"/>
<sequence>MSDYQKARQALGVRLRELRTEAGLSGRELAHRIGWPPSKISKLEHGNQTASSDDLTAWAKGCGAPEVAGELAAHRRAMETHYTSWRRQLATGTRARQQSFGDVEQQSSLIQAFESACVPGLLQTPDYARHMLTRTIELHGAPDDVEEGVRARVQRQQVLYDPRRHFEVLLWEPALRMLICPPISSARARGESSTASRTDSMRSTMVAMHHPPHATTRPRSAAAVASLALGILGVLATPAFGLFTLLPALAALTGAYGLRTTHTHQLRGRGMALWGFWLGVAFFLLNVGLLMLAAVASRMGY</sequence>
<evidence type="ECO:0000313" key="4">
    <source>
        <dbReference type="Proteomes" id="UP000269198"/>
    </source>
</evidence>
<keyword evidence="1" id="KW-1133">Transmembrane helix</keyword>
<dbReference type="Pfam" id="PF13560">
    <property type="entry name" value="HTH_31"/>
    <property type="match status" value="1"/>
</dbReference>
<dbReference type="OrthoDB" id="4966777at2"/>
<keyword evidence="1" id="KW-0472">Membrane</keyword>
<feature type="domain" description="HTH cro/C1-type" evidence="2">
    <location>
        <begin position="15"/>
        <end position="71"/>
    </location>
</feature>
<feature type="transmembrane region" description="Helical" evidence="1">
    <location>
        <begin position="272"/>
        <end position="296"/>
    </location>
</feature>
<evidence type="ECO:0000313" key="3">
    <source>
        <dbReference type="EMBL" id="RNL85826.1"/>
    </source>
</evidence>